<name>A0A0N5C424_STREA</name>
<evidence type="ECO:0000256" key="8">
    <source>
        <dbReference type="ARBA" id="ARBA00023163"/>
    </source>
</evidence>
<keyword evidence="8" id="KW-0804">Transcription</keyword>
<organism evidence="13 14">
    <name type="scientific">Strongyloides papillosus</name>
    <name type="common">Intestinal threadworm</name>
    <dbReference type="NCBI Taxonomy" id="174720"/>
    <lineage>
        <taxon>Eukaryota</taxon>
        <taxon>Metazoa</taxon>
        <taxon>Ecdysozoa</taxon>
        <taxon>Nematoda</taxon>
        <taxon>Chromadorea</taxon>
        <taxon>Rhabditida</taxon>
        <taxon>Tylenchina</taxon>
        <taxon>Panagrolaimomorpha</taxon>
        <taxon>Strongyloidoidea</taxon>
        <taxon>Strongyloididae</taxon>
        <taxon>Strongyloides</taxon>
    </lineage>
</organism>
<dbReference type="InterPro" id="IPR013088">
    <property type="entry name" value="Znf_NHR/GATA"/>
</dbReference>
<evidence type="ECO:0000259" key="12">
    <source>
        <dbReference type="PROSITE" id="PS51843"/>
    </source>
</evidence>
<dbReference type="GO" id="GO:0000978">
    <property type="term" value="F:RNA polymerase II cis-regulatory region sequence-specific DNA binding"/>
    <property type="evidence" value="ECO:0007669"/>
    <property type="project" value="InterPro"/>
</dbReference>
<dbReference type="Gene3D" id="3.30.50.10">
    <property type="entry name" value="Erythroid Transcription Factor GATA-1, subunit A"/>
    <property type="match status" value="1"/>
</dbReference>
<protein>
    <submittedName>
        <fullName evidence="14">Nuclear receptor domain-containing protein</fullName>
    </submittedName>
</protein>
<keyword evidence="4" id="KW-0863">Zinc-finger</keyword>
<evidence type="ECO:0000313" key="14">
    <source>
        <dbReference type="WBParaSite" id="SPAL_0001270700.1"/>
    </source>
</evidence>
<evidence type="ECO:0000256" key="10">
    <source>
        <dbReference type="ARBA" id="ARBA00023242"/>
    </source>
</evidence>
<evidence type="ECO:0000256" key="7">
    <source>
        <dbReference type="ARBA" id="ARBA00023125"/>
    </source>
</evidence>
<dbReference type="SMART" id="SM00399">
    <property type="entry name" value="ZnF_C4"/>
    <property type="match status" value="1"/>
</dbReference>
<feature type="domain" description="NR LBD" evidence="12">
    <location>
        <begin position="173"/>
        <end position="432"/>
    </location>
</feature>
<evidence type="ECO:0000256" key="6">
    <source>
        <dbReference type="ARBA" id="ARBA00023015"/>
    </source>
</evidence>
<evidence type="ECO:0000256" key="3">
    <source>
        <dbReference type="ARBA" id="ARBA00022723"/>
    </source>
</evidence>
<dbReference type="GO" id="GO:0008270">
    <property type="term" value="F:zinc ion binding"/>
    <property type="evidence" value="ECO:0007669"/>
    <property type="project" value="UniProtKB-KW"/>
</dbReference>
<dbReference type="PANTHER" id="PTHR46397">
    <property type="entry name" value="NUCLEAR HORMONE RECEPTOR FAMILY-RELATED"/>
    <property type="match status" value="1"/>
</dbReference>
<evidence type="ECO:0000313" key="13">
    <source>
        <dbReference type="Proteomes" id="UP000046392"/>
    </source>
</evidence>
<evidence type="ECO:0000256" key="2">
    <source>
        <dbReference type="ARBA" id="ARBA00005993"/>
    </source>
</evidence>
<dbReference type="CDD" id="cd06960">
    <property type="entry name" value="NR_DBD_HNF4A"/>
    <property type="match status" value="1"/>
</dbReference>
<sequence>MNPVLLQNLSYEDNNNNNNKSDKPICLICSNPNNASHHFGSTTCLACAAFMRRTVVLKMKYKCKKDNNCLVHFTMRMICRSCRYQRCISSGMKEYLVQKPRTSRTIKGKNENKDVFDKILSNKSNDIKLKERFQNTESPDDDSSVVSSSTFRRGSESSILMLSKGISYHKSSLLTFYIEELRKAQKRRKIFYSDQTTLAMFTDTDSDNIFSIKELTKYNFKELGKNVRFDYMLSYDYVMEHKKIFPSLSNDDCNVLFKYSFLGFSNMDHVFVTLWSKAHKEGLLAFTNRNALSIYNKSFEYDDTLIPETLKEKFIYEPNKKIFHQIILPLSEMDLDIEEFVFLKTLTINSLSRCEFSLSGKKILNEITDELVKCLSEHYKSKNIPIDRLGELILFISNFYTTFQMFTENFITIDTFKLFDIDNEIRQTLKFST</sequence>
<keyword evidence="6" id="KW-0805">Transcription regulation</keyword>
<accession>A0A0N5C424</accession>
<dbReference type="Pfam" id="PF00104">
    <property type="entry name" value="Hormone_recep"/>
    <property type="match status" value="1"/>
</dbReference>
<evidence type="ECO:0000256" key="9">
    <source>
        <dbReference type="ARBA" id="ARBA00023170"/>
    </source>
</evidence>
<keyword evidence="5" id="KW-0862">Zinc</keyword>
<dbReference type="PANTHER" id="PTHR46397:SF5">
    <property type="entry name" value="NUCLEAR HORMONE RECEPTOR FAMILY MEMBER NHR-20"/>
    <property type="match status" value="1"/>
</dbReference>
<dbReference type="SUPFAM" id="SSF57716">
    <property type="entry name" value="Glucocorticoid receptor-like (DNA-binding domain)"/>
    <property type="match status" value="1"/>
</dbReference>
<keyword evidence="3" id="KW-0479">Metal-binding</keyword>
<evidence type="ECO:0000256" key="5">
    <source>
        <dbReference type="ARBA" id="ARBA00022833"/>
    </source>
</evidence>
<evidence type="ECO:0000256" key="4">
    <source>
        <dbReference type="ARBA" id="ARBA00022771"/>
    </source>
</evidence>
<comment type="subcellular location">
    <subcellularLocation>
        <location evidence="1">Nucleus</location>
    </subcellularLocation>
</comment>
<keyword evidence="10" id="KW-0539">Nucleus</keyword>
<reference evidence="14" key="1">
    <citation type="submission" date="2017-02" db="UniProtKB">
        <authorList>
            <consortium name="WormBaseParasite"/>
        </authorList>
    </citation>
    <scope>IDENTIFICATION</scope>
</reference>
<dbReference type="InterPro" id="IPR049636">
    <property type="entry name" value="HNF4-like_DBD"/>
</dbReference>
<comment type="similarity">
    <text evidence="2">Belongs to the nuclear hormone receptor family.</text>
</comment>
<keyword evidence="7" id="KW-0238">DNA-binding</keyword>
<keyword evidence="13" id="KW-1185">Reference proteome</keyword>
<dbReference type="InterPro" id="IPR000536">
    <property type="entry name" value="Nucl_hrmn_rcpt_lig-bd"/>
</dbReference>
<dbReference type="InterPro" id="IPR035500">
    <property type="entry name" value="NHR-like_dom_sf"/>
</dbReference>
<dbReference type="GO" id="GO:0003700">
    <property type="term" value="F:DNA-binding transcription factor activity"/>
    <property type="evidence" value="ECO:0007669"/>
    <property type="project" value="InterPro"/>
</dbReference>
<dbReference type="Proteomes" id="UP000046392">
    <property type="component" value="Unplaced"/>
</dbReference>
<dbReference type="SMART" id="SM00430">
    <property type="entry name" value="HOLI"/>
    <property type="match status" value="1"/>
</dbReference>
<evidence type="ECO:0000256" key="1">
    <source>
        <dbReference type="ARBA" id="ARBA00004123"/>
    </source>
</evidence>
<dbReference type="PROSITE" id="PS51030">
    <property type="entry name" value="NUCLEAR_REC_DBD_2"/>
    <property type="match status" value="1"/>
</dbReference>
<proteinExistence type="inferred from homology"/>
<dbReference type="STRING" id="174720.A0A0N5C424"/>
<dbReference type="GO" id="GO:0005634">
    <property type="term" value="C:nucleus"/>
    <property type="evidence" value="ECO:0007669"/>
    <property type="project" value="UniProtKB-SubCell"/>
</dbReference>
<dbReference type="Pfam" id="PF00105">
    <property type="entry name" value="zf-C4"/>
    <property type="match status" value="1"/>
</dbReference>
<dbReference type="WBParaSite" id="SPAL_0001270700.1">
    <property type="protein sequence ID" value="SPAL_0001270700.1"/>
    <property type="gene ID" value="SPAL_0001270700"/>
</dbReference>
<feature type="domain" description="Nuclear receptor" evidence="11">
    <location>
        <begin position="23"/>
        <end position="99"/>
    </location>
</feature>
<dbReference type="SUPFAM" id="SSF48508">
    <property type="entry name" value="Nuclear receptor ligand-binding domain"/>
    <property type="match status" value="1"/>
</dbReference>
<dbReference type="PROSITE" id="PS51843">
    <property type="entry name" value="NR_LBD"/>
    <property type="match status" value="1"/>
</dbReference>
<dbReference type="AlphaFoldDB" id="A0A0N5C424"/>
<dbReference type="PRINTS" id="PR00047">
    <property type="entry name" value="STROIDFINGER"/>
</dbReference>
<dbReference type="Gene3D" id="1.10.565.10">
    <property type="entry name" value="Retinoid X Receptor"/>
    <property type="match status" value="1"/>
</dbReference>
<dbReference type="InterPro" id="IPR001628">
    <property type="entry name" value="Znf_hrmn_rcpt"/>
</dbReference>
<evidence type="ECO:0000259" key="11">
    <source>
        <dbReference type="PROSITE" id="PS51030"/>
    </source>
</evidence>
<keyword evidence="9" id="KW-0675">Receptor</keyword>